<proteinExistence type="predicted"/>
<organism evidence="1">
    <name type="scientific">Arundo donax</name>
    <name type="common">Giant reed</name>
    <name type="synonym">Donax arundinaceus</name>
    <dbReference type="NCBI Taxonomy" id="35708"/>
    <lineage>
        <taxon>Eukaryota</taxon>
        <taxon>Viridiplantae</taxon>
        <taxon>Streptophyta</taxon>
        <taxon>Embryophyta</taxon>
        <taxon>Tracheophyta</taxon>
        <taxon>Spermatophyta</taxon>
        <taxon>Magnoliopsida</taxon>
        <taxon>Liliopsida</taxon>
        <taxon>Poales</taxon>
        <taxon>Poaceae</taxon>
        <taxon>PACMAD clade</taxon>
        <taxon>Arundinoideae</taxon>
        <taxon>Arundineae</taxon>
        <taxon>Arundo</taxon>
    </lineage>
</organism>
<reference evidence="1" key="1">
    <citation type="submission" date="2014-09" db="EMBL/GenBank/DDBJ databases">
        <authorList>
            <person name="Magalhaes I.L.F."/>
            <person name="Oliveira U."/>
            <person name="Santos F.R."/>
            <person name="Vidigal T.H.D.A."/>
            <person name="Brescovit A.D."/>
            <person name="Santos A.J."/>
        </authorList>
    </citation>
    <scope>NUCLEOTIDE SEQUENCE</scope>
    <source>
        <tissue evidence="1">Shoot tissue taken approximately 20 cm above the soil surface</tissue>
    </source>
</reference>
<evidence type="ECO:0000313" key="1">
    <source>
        <dbReference type="EMBL" id="JAE05859.1"/>
    </source>
</evidence>
<reference evidence="1" key="2">
    <citation type="journal article" date="2015" name="Data Brief">
        <title>Shoot transcriptome of the giant reed, Arundo donax.</title>
        <authorList>
            <person name="Barrero R.A."/>
            <person name="Guerrero F.D."/>
            <person name="Moolhuijzen P."/>
            <person name="Goolsby J.A."/>
            <person name="Tidwell J."/>
            <person name="Bellgard S.E."/>
            <person name="Bellgard M.I."/>
        </authorList>
    </citation>
    <scope>NUCLEOTIDE SEQUENCE</scope>
    <source>
        <tissue evidence="1">Shoot tissue taken approximately 20 cm above the soil surface</tissue>
    </source>
</reference>
<name>A0A0A9F3R4_ARUDO</name>
<dbReference type="EMBL" id="GBRH01192037">
    <property type="protein sequence ID" value="JAE05859.1"/>
    <property type="molecule type" value="Transcribed_RNA"/>
</dbReference>
<accession>A0A0A9F3R4</accession>
<dbReference type="AlphaFoldDB" id="A0A0A9F3R4"/>
<sequence length="71" mass="8220">MKIFSLEAANHQDRAVFPSFSLSLSPSHVWQLIPYFYFRTNISDPANISDCDTESTIFCSSFFFYLSLVRL</sequence>
<protein>
    <submittedName>
        <fullName evidence="1">Uncharacterized protein</fullName>
    </submittedName>
</protein>